<sequence length="63" mass="7716">GSRVKEKIGVFVYSLFFLFFIYIFYFYSMRGIWDIWGKKMLEKSEGENGKIEKSWGKKWMEKK</sequence>
<evidence type="ECO:0000313" key="2">
    <source>
        <dbReference type="EMBL" id="ETO02880.1"/>
    </source>
</evidence>
<evidence type="ECO:0000313" key="3">
    <source>
        <dbReference type="Proteomes" id="UP000023152"/>
    </source>
</evidence>
<name>X6LQ93_RETFI</name>
<keyword evidence="1" id="KW-1133">Transmembrane helix</keyword>
<accession>X6LQ93</accession>
<reference evidence="2 3" key="1">
    <citation type="journal article" date="2013" name="Curr. Biol.">
        <title>The Genome of the Foraminiferan Reticulomyxa filosa.</title>
        <authorList>
            <person name="Glockner G."/>
            <person name="Hulsmann N."/>
            <person name="Schleicher M."/>
            <person name="Noegel A.A."/>
            <person name="Eichinger L."/>
            <person name="Gallinger C."/>
            <person name="Pawlowski J."/>
            <person name="Sierra R."/>
            <person name="Euteneuer U."/>
            <person name="Pillet L."/>
            <person name="Moustafa A."/>
            <person name="Platzer M."/>
            <person name="Groth M."/>
            <person name="Szafranski K."/>
            <person name="Schliwa M."/>
        </authorList>
    </citation>
    <scope>NUCLEOTIDE SEQUENCE [LARGE SCALE GENOMIC DNA]</scope>
</reference>
<protein>
    <submittedName>
        <fullName evidence="2">Uncharacterized protein</fullName>
    </submittedName>
</protein>
<keyword evidence="3" id="KW-1185">Reference proteome</keyword>
<gene>
    <name evidence="2" type="ORF">RFI_34533</name>
</gene>
<organism evidence="2 3">
    <name type="scientific">Reticulomyxa filosa</name>
    <dbReference type="NCBI Taxonomy" id="46433"/>
    <lineage>
        <taxon>Eukaryota</taxon>
        <taxon>Sar</taxon>
        <taxon>Rhizaria</taxon>
        <taxon>Retaria</taxon>
        <taxon>Foraminifera</taxon>
        <taxon>Monothalamids</taxon>
        <taxon>Reticulomyxidae</taxon>
        <taxon>Reticulomyxa</taxon>
    </lineage>
</organism>
<evidence type="ECO:0000256" key="1">
    <source>
        <dbReference type="SAM" id="Phobius"/>
    </source>
</evidence>
<comment type="caution">
    <text evidence="2">The sequence shown here is derived from an EMBL/GenBank/DDBJ whole genome shotgun (WGS) entry which is preliminary data.</text>
</comment>
<feature type="non-terminal residue" evidence="2">
    <location>
        <position position="1"/>
    </location>
</feature>
<keyword evidence="1" id="KW-0472">Membrane</keyword>
<feature type="transmembrane region" description="Helical" evidence="1">
    <location>
        <begin position="12"/>
        <end position="33"/>
    </location>
</feature>
<dbReference type="AlphaFoldDB" id="X6LQ93"/>
<keyword evidence="1" id="KW-0812">Transmembrane</keyword>
<dbReference type="EMBL" id="ASPP01034692">
    <property type="protein sequence ID" value="ETO02880.1"/>
    <property type="molecule type" value="Genomic_DNA"/>
</dbReference>
<proteinExistence type="predicted"/>
<dbReference type="Proteomes" id="UP000023152">
    <property type="component" value="Unassembled WGS sequence"/>
</dbReference>